<proteinExistence type="predicted"/>
<evidence type="ECO:0000313" key="3">
    <source>
        <dbReference type="Proteomes" id="UP000001052"/>
    </source>
</evidence>
<keyword evidence="1" id="KW-0175">Coiled coil</keyword>
<reference evidence="2 3" key="2">
    <citation type="journal article" date="2010" name="Stand. Genomic Sci.">
        <title>Complete genome sequence of Desulfohalobium retbaense type strain (HR(100)).</title>
        <authorList>
            <person name="Spring S."/>
            <person name="Nolan M."/>
            <person name="Lapidus A."/>
            <person name="Glavina Del Rio T."/>
            <person name="Copeland A."/>
            <person name="Tice H."/>
            <person name="Cheng J.F."/>
            <person name="Lucas S."/>
            <person name="Land M."/>
            <person name="Chen F."/>
            <person name="Bruce D."/>
            <person name="Goodwin L."/>
            <person name="Pitluck S."/>
            <person name="Ivanova N."/>
            <person name="Mavromatis K."/>
            <person name="Mikhailova N."/>
            <person name="Pati A."/>
            <person name="Chen A."/>
            <person name="Palaniappan K."/>
            <person name="Hauser L."/>
            <person name="Chang Y.J."/>
            <person name="Jeffries C.D."/>
            <person name="Munk C."/>
            <person name="Kiss H."/>
            <person name="Chain P."/>
            <person name="Han C."/>
            <person name="Brettin T."/>
            <person name="Detter J.C."/>
            <person name="Schuler E."/>
            <person name="Goker M."/>
            <person name="Rohde M."/>
            <person name="Bristow J."/>
            <person name="Eisen J.A."/>
            <person name="Markowitz V."/>
            <person name="Hugenholtz P."/>
            <person name="Kyrpides N.C."/>
            <person name="Klenk H.P."/>
        </authorList>
    </citation>
    <scope>NUCLEOTIDE SEQUENCE [LARGE SCALE GENOMIC DNA]</scope>
    <source>
        <strain evidence="2 3">DSM 5692</strain>
    </source>
</reference>
<keyword evidence="3" id="KW-1185">Reference proteome</keyword>
<feature type="coiled-coil region" evidence="1">
    <location>
        <begin position="33"/>
        <end position="60"/>
    </location>
</feature>
<dbReference type="KEGG" id="drt:Dret_1284"/>
<dbReference type="OrthoDB" id="5470186at2"/>
<reference evidence="3" key="1">
    <citation type="submission" date="2009-09" db="EMBL/GenBank/DDBJ databases">
        <title>The complete chromosome of Desulfohalobium retbaense DSM 5692.</title>
        <authorList>
            <consortium name="US DOE Joint Genome Institute (JGI-PGF)"/>
            <person name="Lucas S."/>
            <person name="Copeland A."/>
            <person name="Lapidus A."/>
            <person name="Glavina del Rio T."/>
            <person name="Dalin E."/>
            <person name="Tice H."/>
            <person name="Bruce D."/>
            <person name="Goodwin L."/>
            <person name="Pitluck S."/>
            <person name="Kyrpides N."/>
            <person name="Mavromatis K."/>
            <person name="Ivanova N."/>
            <person name="Mikhailova N."/>
            <person name="Munk A.C."/>
            <person name="Brettin T."/>
            <person name="Detter J.C."/>
            <person name="Han C."/>
            <person name="Tapia R."/>
            <person name="Larimer F."/>
            <person name="Land M."/>
            <person name="Hauser L."/>
            <person name="Markowitz V."/>
            <person name="Cheng J.-F."/>
            <person name="Hugenholtz P."/>
            <person name="Woyke T."/>
            <person name="Wu D."/>
            <person name="Spring S."/>
            <person name="Klenk H.-P."/>
            <person name="Eisen J.A."/>
        </authorList>
    </citation>
    <scope>NUCLEOTIDE SEQUENCE [LARGE SCALE GENOMIC DNA]</scope>
    <source>
        <strain evidence="3">DSM 5692</strain>
    </source>
</reference>
<dbReference type="HOGENOM" id="CLU_089248_0_0_7"/>
<dbReference type="eggNOG" id="ENOG503468M">
    <property type="taxonomic scope" value="Bacteria"/>
</dbReference>
<dbReference type="Proteomes" id="UP000001052">
    <property type="component" value="Chromosome"/>
</dbReference>
<protein>
    <submittedName>
        <fullName evidence="2">Uncharacterized protein</fullName>
    </submittedName>
</protein>
<evidence type="ECO:0000256" key="1">
    <source>
        <dbReference type="SAM" id="Coils"/>
    </source>
</evidence>
<dbReference type="EMBL" id="CP001734">
    <property type="protein sequence ID" value="ACV68572.1"/>
    <property type="molecule type" value="Genomic_DNA"/>
</dbReference>
<evidence type="ECO:0000313" key="2">
    <source>
        <dbReference type="EMBL" id="ACV68572.1"/>
    </source>
</evidence>
<accession>C8X2C5</accession>
<dbReference type="AlphaFoldDB" id="C8X2C5"/>
<organism evidence="2 3">
    <name type="scientific">Desulfohalobium retbaense (strain ATCC 49708 / DSM 5692 / JCM 16813 / HR100)</name>
    <dbReference type="NCBI Taxonomy" id="485915"/>
    <lineage>
        <taxon>Bacteria</taxon>
        <taxon>Pseudomonadati</taxon>
        <taxon>Thermodesulfobacteriota</taxon>
        <taxon>Desulfovibrionia</taxon>
        <taxon>Desulfovibrionales</taxon>
        <taxon>Desulfohalobiaceae</taxon>
        <taxon>Desulfohalobium</taxon>
    </lineage>
</organism>
<sequence>MAGKKNKAQYECMADSLAEETLKEAADSFFGQRRSIENALQEYQAKVEQLREIQKEVFRSQATLYFLLRSGNPPTVRGFYTSIGVDPDAVPIPPENTPPDLGCLRVPWGIRTKSRYGALVRETYAEVVQTAHAYMYGRYYNDPENPRCKRVTVHYKQLERMCREITAKIEQANQFNTPSQALQFSKQLNVEQTEKESLAGIPLQYNLDEDMAFVAPDFTCARLDAYPDFPKAKEVDSHIKSYAAELYAQAPKEIETIITTVKKTKPASG</sequence>
<gene>
    <name evidence="2" type="ordered locus">Dret_1284</name>
</gene>
<name>C8X2C5_DESRD</name>
<dbReference type="STRING" id="485915.Dret_1284"/>
<dbReference type="RefSeq" id="WP_015751719.1">
    <property type="nucleotide sequence ID" value="NC_013223.1"/>
</dbReference>